<accession>A0ABN0XJI8</accession>
<dbReference type="Proteomes" id="UP001501822">
    <property type="component" value="Unassembled WGS sequence"/>
</dbReference>
<evidence type="ECO:0000313" key="2">
    <source>
        <dbReference type="Proteomes" id="UP001501822"/>
    </source>
</evidence>
<gene>
    <name evidence="1" type="ORF">GCM10010151_64720</name>
</gene>
<dbReference type="RefSeq" id="WP_252798989.1">
    <property type="nucleotide sequence ID" value="NZ_BAAABM010000066.1"/>
</dbReference>
<keyword evidence="2" id="KW-1185">Reference proteome</keyword>
<comment type="caution">
    <text evidence="1">The sequence shown here is derived from an EMBL/GenBank/DDBJ whole genome shotgun (WGS) entry which is preliminary data.</text>
</comment>
<evidence type="ECO:0000313" key="1">
    <source>
        <dbReference type="EMBL" id="GAA0365849.1"/>
    </source>
</evidence>
<name>A0ABN0XJI8_9ACTN</name>
<organism evidence="1 2">
    <name type="scientific">Actinoallomurus spadix</name>
    <dbReference type="NCBI Taxonomy" id="79912"/>
    <lineage>
        <taxon>Bacteria</taxon>
        <taxon>Bacillati</taxon>
        <taxon>Actinomycetota</taxon>
        <taxon>Actinomycetes</taxon>
        <taxon>Streptosporangiales</taxon>
        <taxon>Thermomonosporaceae</taxon>
        <taxon>Actinoallomurus</taxon>
    </lineage>
</organism>
<sequence>MLTYEVLAATDDPDQLLGVYSAEPGTPSAAAFRLLSAWTADARDVNVRG</sequence>
<reference evidence="1 2" key="1">
    <citation type="journal article" date="2019" name="Int. J. Syst. Evol. Microbiol.">
        <title>The Global Catalogue of Microorganisms (GCM) 10K type strain sequencing project: providing services to taxonomists for standard genome sequencing and annotation.</title>
        <authorList>
            <consortium name="The Broad Institute Genomics Platform"/>
            <consortium name="The Broad Institute Genome Sequencing Center for Infectious Disease"/>
            <person name="Wu L."/>
            <person name="Ma J."/>
        </authorList>
    </citation>
    <scope>NUCLEOTIDE SEQUENCE [LARGE SCALE GENOMIC DNA]</scope>
    <source>
        <strain evidence="1 2">JCM 3146</strain>
    </source>
</reference>
<proteinExistence type="predicted"/>
<protein>
    <submittedName>
        <fullName evidence="1">Uncharacterized protein</fullName>
    </submittedName>
</protein>
<dbReference type="EMBL" id="BAAABM010000066">
    <property type="protein sequence ID" value="GAA0365849.1"/>
    <property type="molecule type" value="Genomic_DNA"/>
</dbReference>